<evidence type="ECO:0000313" key="1">
    <source>
        <dbReference type="EMBL" id="RNA20648.1"/>
    </source>
</evidence>
<dbReference type="Proteomes" id="UP000276133">
    <property type="component" value="Unassembled WGS sequence"/>
</dbReference>
<comment type="caution">
    <text evidence="1">The sequence shown here is derived from an EMBL/GenBank/DDBJ whole genome shotgun (WGS) entry which is preliminary data.</text>
</comment>
<name>A0A3M7RBL3_BRAPC</name>
<reference evidence="1 2" key="1">
    <citation type="journal article" date="2018" name="Sci. Rep.">
        <title>Genomic signatures of local adaptation to the degree of environmental predictability in rotifers.</title>
        <authorList>
            <person name="Franch-Gras L."/>
            <person name="Hahn C."/>
            <person name="Garcia-Roger E.M."/>
            <person name="Carmona M.J."/>
            <person name="Serra M."/>
            <person name="Gomez A."/>
        </authorList>
    </citation>
    <scope>NUCLEOTIDE SEQUENCE [LARGE SCALE GENOMIC DNA]</scope>
    <source>
        <strain evidence="1">HYR1</strain>
    </source>
</reference>
<dbReference type="OrthoDB" id="9909311at2759"/>
<protein>
    <submittedName>
        <fullName evidence="1">Uncharacterized protein</fullName>
    </submittedName>
</protein>
<dbReference type="EMBL" id="REGN01003810">
    <property type="protein sequence ID" value="RNA20648.1"/>
    <property type="molecule type" value="Genomic_DNA"/>
</dbReference>
<proteinExistence type="predicted"/>
<gene>
    <name evidence="1" type="ORF">BpHYR1_044844</name>
</gene>
<organism evidence="1 2">
    <name type="scientific">Brachionus plicatilis</name>
    <name type="common">Marine rotifer</name>
    <name type="synonym">Brachionus muelleri</name>
    <dbReference type="NCBI Taxonomy" id="10195"/>
    <lineage>
        <taxon>Eukaryota</taxon>
        <taxon>Metazoa</taxon>
        <taxon>Spiralia</taxon>
        <taxon>Gnathifera</taxon>
        <taxon>Rotifera</taxon>
        <taxon>Eurotatoria</taxon>
        <taxon>Monogononta</taxon>
        <taxon>Pseudotrocha</taxon>
        <taxon>Ploima</taxon>
        <taxon>Brachionidae</taxon>
        <taxon>Brachionus</taxon>
    </lineage>
</organism>
<dbReference type="AlphaFoldDB" id="A0A3M7RBL3"/>
<sequence>MLNFSNRNKNVDQAVISRSNEIHKYNNVSISGLDIQTHALKHELFSHNTLHFSNIMLVSNFTIFPKSILNRKKNKTAIALQ</sequence>
<evidence type="ECO:0000313" key="2">
    <source>
        <dbReference type="Proteomes" id="UP000276133"/>
    </source>
</evidence>
<accession>A0A3M7RBL3</accession>
<keyword evidence="2" id="KW-1185">Reference proteome</keyword>